<gene>
    <name evidence="2" type="ORF">GCM10010492_17060</name>
</gene>
<feature type="transmembrane region" description="Helical" evidence="1">
    <location>
        <begin position="50"/>
        <end position="68"/>
    </location>
</feature>
<evidence type="ECO:0000256" key="1">
    <source>
        <dbReference type="SAM" id="Phobius"/>
    </source>
</evidence>
<dbReference type="Proteomes" id="UP001500416">
    <property type="component" value="Unassembled WGS sequence"/>
</dbReference>
<organism evidence="2 3">
    <name type="scientific">Saccharothrix mutabilis subsp. mutabilis</name>
    <dbReference type="NCBI Taxonomy" id="66855"/>
    <lineage>
        <taxon>Bacteria</taxon>
        <taxon>Bacillati</taxon>
        <taxon>Actinomycetota</taxon>
        <taxon>Actinomycetes</taxon>
        <taxon>Pseudonocardiales</taxon>
        <taxon>Pseudonocardiaceae</taxon>
        <taxon>Saccharothrix</taxon>
    </lineage>
</organism>
<protein>
    <submittedName>
        <fullName evidence="2">Uncharacterized protein</fullName>
    </submittedName>
</protein>
<sequence length="70" mass="7540">MDRVDAGWVPAVLAVVVVVGQLVYVLACAVSAAEPRTAADTRRRARALRWTPWLVAVSAAVVAVTLVLRW</sequence>
<keyword evidence="1" id="KW-1133">Transmembrane helix</keyword>
<dbReference type="EMBL" id="BAAABU010000003">
    <property type="protein sequence ID" value="GAA0219619.1"/>
    <property type="molecule type" value="Genomic_DNA"/>
</dbReference>
<name>A0ABN0TEG8_9PSEU</name>
<keyword evidence="1" id="KW-0472">Membrane</keyword>
<accession>A0ABN0TEG8</accession>
<evidence type="ECO:0000313" key="3">
    <source>
        <dbReference type="Proteomes" id="UP001500416"/>
    </source>
</evidence>
<keyword evidence="1" id="KW-0812">Transmembrane</keyword>
<feature type="transmembrane region" description="Helical" evidence="1">
    <location>
        <begin position="6"/>
        <end position="30"/>
    </location>
</feature>
<comment type="caution">
    <text evidence="2">The sequence shown here is derived from an EMBL/GenBank/DDBJ whole genome shotgun (WGS) entry which is preliminary data.</text>
</comment>
<proteinExistence type="predicted"/>
<keyword evidence="3" id="KW-1185">Reference proteome</keyword>
<reference evidence="2 3" key="1">
    <citation type="journal article" date="2019" name="Int. J. Syst. Evol. Microbiol.">
        <title>The Global Catalogue of Microorganisms (GCM) 10K type strain sequencing project: providing services to taxonomists for standard genome sequencing and annotation.</title>
        <authorList>
            <consortium name="The Broad Institute Genomics Platform"/>
            <consortium name="The Broad Institute Genome Sequencing Center for Infectious Disease"/>
            <person name="Wu L."/>
            <person name="Ma J."/>
        </authorList>
    </citation>
    <scope>NUCLEOTIDE SEQUENCE [LARGE SCALE GENOMIC DNA]</scope>
    <source>
        <strain evidence="2 3">JCM 3380</strain>
    </source>
</reference>
<evidence type="ECO:0000313" key="2">
    <source>
        <dbReference type="EMBL" id="GAA0219619.1"/>
    </source>
</evidence>